<evidence type="ECO:0000313" key="3">
    <source>
        <dbReference type="Proteomes" id="UP000594892"/>
    </source>
</evidence>
<organism evidence="1 3">
    <name type="scientific">Burkholderia glumae</name>
    <name type="common">Pseudomonas glumae</name>
    <dbReference type="NCBI Taxonomy" id="337"/>
    <lineage>
        <taxon>Bacteria</taxon>
        <taxon>Pseudomonadati</taxon>
        <taxon>Pseudomonadota</taxon>
        <taxon>Betaproteobacteria</taxon>
        <taxon>Burkholderiales</taxon>
        <taxon>Burkholderiaceae</taxon>
        <taxon>Burkholderia</taxon>
    </lineage>
</organism>
<gene>
    <name evidence="1" type="ORF">I6H06_04580</name>
    <name evidence="2" type="ORF">NFI99_00200</name>
</gene>
<dbReference type="EMBL" id="CP099583">
    <property type="protein sequence ID" value="USS42953.1"/>
    <property type="molecule type" value="Genomic_DNA"/>
</dbReference>
<name>A0AAP9XYK2_BURGL</name>
<evidence type="ECO:0000313" key="2">
    <source>
        <dbReference type="EMBL" id="USS42953.1"/>
    </source>
</evidence>
<reference evidence="2" key="2">
    <citation type="submission" date="2022-06" db="EMBL/GenBank/DDBJ databases">
        <title>Draft genome sequence of Burkholderia glumae strain GR20004 isolated from rice panicle showing bacterial panicle blight.</title>
        <authorList>
            <person name="Choi S.Y."/>
            <person name="Lee Y.H."/>
        </authorList>
    </citation>
    <scope>NUCLEOTIDE SEQUENCE</scope>
    <source>
        <strain evidence="2">GR20004</strain>
    </source>
</reference>
<dbReference type="AlphaFoldDB" id="A0AAP9XYK2"/>
<reference evidence="1 3" key="1">
    <citation type="submission" date="2020-12" db="EMBL/GenBank/DDBJ databases">
        <title>FDA dAtabase for Regulatory Grade micrObial Sequences (FDA-ARGOS): Supporting development and validation of Infectious Disease Dx tests.</title>
        <authorList>
            <person name="Minogue T."/>
            <person name="Wolcott M."/>
            <person name="Wasieloski L."/>
            <person name="Aguilar W."/>
            <person name="Moore D."/>
            <person name="Jaissle J."/>
            <person name="Tallon L."/>
            <person name="Sadzewicz L."/>
            <person name="Zhao X."/>
            <person name="Boylan J."/>
            <person name="Ott S."/>
            <person name="Bowen H."/>
            <person name="Vavikolanu K."/>
            <person name="Mehta A."/>
            <person name="Aluvathingal J."/>
            <person name="Nadendla S."/>
            <person name="Yan Y."/>
            <person name="Sichtig H."/>
        </authorList>
    </citation>
    <scope>NUCLEOTIDE SEQUENCE [LARGE SCALE GENOMIC DNA]</scope>
    <source>
        <strain evidence="1 3">FDAARGOS_949</strain>
    </source>
</reference>
<accession>A0AAP9XYK2</accession>
<dbReference type="Proteomes" id="UP000594892">
    <property type="component" value="Chromosome 1"/>
</dbReference>
<evidence type="ECO:0000313" key="1">
    <source>
        <dbReference type="EMBL" id="QPQ91008.1"/>
    </source>
</evidence>
<evidence type="ECO:0000313" key="4">
    <source>
        <dbReference type="Proteomes" id="UP001056386"/>
    </source>
</evidence>
<proteinExistence type="predicted"/>
<dbReference type="RefSeq" id="WP_012732935.1">
    <property type="nucleotide sequence ID" value="NZ_CP021075.1"/>
</dbReference>
<dbReference type="GeneID" id="45693669"/>
<keyword evidence="4" id="KW-1185">Reference proteome</keyword>
<dbReference type="Proteomes" id="UP001056386">
    <property type="component" value="Chromosome 2"/>
</dbReference>
<sequence>MTIHDRTRRVHYEANVCGGTFESVRGRFPAWQREPLLHRPQRTMFEDKAGVRRLDDTVFDSAEAAQHALRRACAPGDRDALAAPIVDGERSRWLVMAAFVA</sequence>
<dbReference type="EMBL" id="CP065600">
    <property type="protein sequence ID" value="QPQ91008.1"/>
    <property type="molecule type" value="Genomic_DNA"/>
</dbReference>
<protein>
    <submittedName>
        <fullName evidence="1">Uncharacterized protein</fullName>
    </submittedName>
</protein>